<accession>A0A7S0IDF6</accession>
<feature type="region of interest" description="Disordered" evidence="1">
    <location>
        <begin position="204"/>
        <end position="279"/>
    </location>
</feature>
<feature type="compositionally biased region" description="Basic and acidic residues" evidence="1">
    <location>
        <begin position="235"/>
        <end position="267"/>
    </location>
</feature>
<evidence type="ECO:0000313" key="2">
    <source>
        <dbReference type="EMBL" id="CAD8518475.1"/>
    </source>
</evidence>
<reference evidence="2" key="1">
    <citation type="submission" date="2021-01" db="EMBL/GenBank/DDBJ databases">
        <authorList>
            <person name="Corre E."/>
            <person name="Pelletier E."/>
            <person name="Niang G."/>
            <person name="Scheremetjew M."/>
            <person name="Finn R."/>
            <person name="Kale V."/>
            <person name="Holt S."/>
            <person name="Cochrane G."/>
            <person name="Meng A."/>
            <person name="Brown T."/>
            <person name="Cohen L."/>
        </authorList>
    </citation>
    <scope>NUCLEOTIDE SEQUENCE</scope>
    <source>
        <strain evidence="2">CCMP1723</strain>
    </source>
</reference>
<proteinExistence type="predicted"/>
<feature type="compositionally biased region" description="Basic residues" evidence="1">
    <location>
        <begin position="27"/>
        <end position="44"/>
    </location>
</feature>
<organism evidence="2">
    <name type="scientific">Micromonas pusilla</name>
    <name type="common">Picoplanktonic green alga</name>
    <name type="synonym">Chromulina pusilla</name>
    <dbReference type="NCBI Taxonomy" id="38833"/>
    <lineage>
        <taxon>Eukaryota</taxon>
        <taxon>Viridiplantae</taxon>
        <taxon>Chlorophyta</taxon>
        <taxon>Mamiellophyceae</taxon>
        <taxon>Mamiellales</taxon>
        <taxon>Mamiellaceae</taxon>
        <taxon>Micromonas</taxon>
    </lineage>
</organism>
<name>A0A7S0IDF6_MICPS</name>
<dbReference type="AlphaFoldDB" id="A0A7S0IDF6"/>
<protein>
    <submittedName>
        <fullName evidence="2">Uncharacterized protein</fullName>
    </submittedName>
</protein>
<gene>
    <name evidence="2" type="ORF">MCOM1403_LOCUS5901</name>
</gene>
<feature type="compositionally biased region" description="Acidic residues" evidence="1">
    <location>
        <begin position="362"/>
        <end position="382"/>
    </location>
</feature>
<feature type="region of interest" description="Disordered" evidence="1">
    <location>
        <begin position="362"/>
        <end position="388"/>
    </location>
</feature>
<evidence type="ECO:0000256" key="1">
    <source>
        <dbReference type="SAM" id="MobiDB-lite"/>
    </source>
</evidence>
<feature type="region of interest" description="Disordered" evidence="1">
    <location>
        <begin position="24"/>
        <end position="44"/>
    </location>
</feature>
<sequence>MQSYAVGSAPSVSRSASNELWTARAASRGKHIPRRAPARHHRARARRVEATYTELPPISSPTRVVTIERMEDFTRLSLVIPDDAVASVRVGTQVRINGSPLLVASVNHREGGTIVASFGIAQSSPLTNTLKTLYPDATVQFEVDGMPVGHADVMDSLARKNSRERAENLPGTREWYSNTLPWYSKIYPDASAPVTDRGRERYMEQNGTGSTAAHGHGHDAAPMDSYFPPALSPPRRREQQTDHSSQEERPMAEWSRQAEDARRERVETSSYEDDDDYGAVTPDQVETLETGLTPTGGAGGWGISPNQFMGALEKMAERNNMLSERVERLLEAMEARGASTSEIANKREQLEAQISEVAPAVEEVEVEGEEDDAETESEDDRVVEEPRETPVKTLDETVTTTVTKHPGIVAEIKSHVGVDEEKREATITMSGTIHRDMNSTHKPPKGAFEMRDYVALGTQALSDAARKLAEKSNKEASFAEHGDEVPERQHADIQRILQNGKVIWVEAMSEVQGKYGHPCYKLRLQDNKDASDSPAVIDCVFKPAIDGHGDGWHRAPMEYVAYKLNRMLGMDLVPPAAYRRPQGGIELDYKTFNEGAFLYWVDGADDLCKTGDYQTAMRTGCWGKGVDPRVILSDTRVLDVLLQNSDRHEGHFLFGRHWTEGGLPKGGGLTDKNQKFLSGSQYRPTLIDHAAAFRKEAFVAMDHENAFQTGPTTVVRAKTYLRLRFLDHAAIKREFGWFLSREEQLQLLERRDTILEYLDRLVAEWGYDKVVIHD</sequence>
<dbReference type="EMBL" id="HBEQ01007419">
    <property type="protein sequence ID" value="CAD8518475.1"/>
    <property type="molecule type" value="Transcribed_RNA"/>
</dbReference>